<organism evidence="1 2">
    <name type="scientific">Mucuna pruriens</name>
    <name type="common">Velvet bean</name>
    <name type="synonym">Dolichos pruriens</name>
    <dbReference type="NCBI Taxonomy" id="157652"/>
    <lineage>
        <taxon>Eukaryota</taxon>
        <taxon>Viridiplantae</taxon>
        <taxon>Streptophyta</taxon>
        <taxon>Embryophyta</taxon>
        <taxon>Tracheophyta</taxon>
        <taxon>Spermatophyta</taxon>
        <taxon>Magnoliopsida</taxon>
        <taxon>eudicotyledons</taxon>
        <taxon>Gunneridae</taxon>
        <taxon>Pentapetalae</taxon>
        <taxon>rosids</taxon>
        <taxon>fabids</taxon>
        <taxon>Fabales</taxon>
        <taxon>Fabaceae</taxon>
        <taxon>Papilionoideae</taxon>
        <taxon>50 kb inversion clade</taxon>
        <taxon>NPAAA clade</taxon>
        <taxon>indigoferoid/millettioid clade</taxon>
        <taxon>Phaseoleae</taxon>
        <taxon>Mucuna</taxon>
    </lineage>
</organism>
<dbReference type="Proteomes" id="UP000257109">
    <property type="component" value="Unassembled WGS sequence"/>
</dbReference>
<gene>
    <name evidence="1" type="ORF">CR513_37315</name>
</gene>
<name>A0A371FUH0_MUCPR</name>
<sequence length="88" mass="9876">MKSNHIQTTILEEIVPTESELSAAYNTEIWISWDHVGFKSSQLLATRSKIPVTCILPTTVTANATARKFSHSGGFDFTISIKYNCYYT</sequence>
<keyword evidence="2" id="KW-1185">Reference proteome</keyword>
<evidence type="ECO:0000313" key="2">
    <source>
        <dbReference type="Proteomes" id="UP000257109"/>
    </source>
</evidence>
<reference evidence="1" key="1">
    <citation type="submission" date="2018-05" db="EMBL/GenBank/DDBJ databases">
        <title>Draft genome of Mucuna pruriens seed.</title>
        <authorList>
            <person name="Nnadi N.E."/>
            <person name="Vos R."/>
            <person name="Hasami M.H."/>
            <person name="Devisetty U.K."/>
            <person name="Aguiy J.C."/>
        </authorList>
    </citation>
    <scope>NUCLEOTIDE SEQUENCE [LARGE SCALE GENOMIC DNA]</scope>
    <source>
        <strain evidence="1">JCA_2017</strain>
    </source>
</reference>
<accession>A0A371FUH0</accession>
<dbReference type="EMBL" id="QJKJ01007784">
    <property type="protein sequence ID" value="RDX81964.1"/>
    <property type="molecule type" value="Genomic_DNA"/>
</dbReference>
<comment type="caution">
    <text evidence="1">The sequence shown here is derived from an EMBL/GenBank/DDBJ whole genome shotgun (WGS) entry which is preliminary data.</text>
</comment>
<evidence type="ECO:0000313" key="1">
    <source>
        <dbReference type="EMBL" id="RDX81964.1"/>
    </source>
</evidence>
<feature type="non-terminal residue" evidence="1">
    <location>
        <position position="1"/>
    </location>
</feature>
<protein>
    <submittedName>
        <fullName evidence="1">Uncharacterized protein</fullName>
    </submittedName>
</protein>
<proteinExistence type="predicted"/>
<dbReference type="AlphaFoldDB" id="A0A371FUH0"/>